<dbReference type="InterPro" id="IPR003786">
    <property type="entry name" value="FdhD"/>
</dbReference>
<comment type="caution">
    <text evidence="4">The sequence shown here is derived from an EMBL/GenBank/DDBJ whole genome shotgun (WGS) entry which is preliminary data.</text>
</comment>
<dbReference type="EMBL" id="JAROAV010000052">
    <property type="protein sequence ID" value="MDF8266259.1"/>
    <property type="molecule type" value="Genomic_DNA"/>
</dbReference>
<proteinExistence type="inferred from homology"/>
<reference evidence="4 5" key="1">
    <citation type="submission" date="2023-03" db="EMBL/GenBank/DDBJ databases">
        <title>YIM 133296 draft genome.</title>
        <authorList>
            <person name="Xiong L."/>
        </authorList>
    </citation>
    <scope>NUCLEOTIDE SEQUENCE [LARGE SCALE GENOMIC DNA]</scope>
    <source>
        <strain evidence="4 5">YIM 133296</strain>
    </source>
</reference>
<evidence type="ECO:0000313" key="5">
    <source>
        <dbReference type="Proteomes" id="UP001528912"/>
    </source>
</evidence>
<dbReference type="Proteomes" id="UP001528912">
    <property type="component" value="Unassembled WGS sequence"/>
</dbReference>
<dbReference type="Gene3D" id="3.10.20.10">
    <property type="match status" value="1"/>
</dbReference>
<evidence type="ECO:0000256" key="2">
    <source>
        <dbReference type="ARBA" id="ARBA00023150"/>
    </source>
</evidence>
<keyword evidence="5" id="KW-1185">Reference proteome</keyword>
<dbReference type="NCBIfam" id="NF001943">
    <property type="entry name" value="PRK00724.1-2"/>
    <property type="match status" value="1"/>
</dbReference>
<dbReference type="Gene3D" id="3.40.140.10">
    <property type="entry name" value="Cytidine Deaminase, domain 2"/>
    <property type="match status" value="1"/>
</dbReference>
<dbReference type="RefSeq" id="WP_277193451.1">
    <property type="nucleotide sequence ID" value="NZ_JAROAV010000052.1"/>
</dbReference>
<comment type="function">
    <text evidence="3">Required for formate dehydrogenase (FDH) activity. Acts as a sulfur carrier protein that transfers sulfur from IscS to the molybdenum cofactor prior to its insertion into FDH.</text>
</comment>
<evidence type="ECO:0000256" key="1">
    <source>
        <dbReference type="ARBA" id="ARBA00022490"/>
    </source>
</evidence>
<accession>A0ABT6CDZ8</accession>
<sequence length="280" mass="29873">MGRVTTRRPVLRIDLDGGERRRPDTLVVEEPLEIRVDGEVLTVTMRMPGHDVELVHGLLRSEGVIASKDDVTSARYCVGAVQDEQGLQVNTYNVIEVALLGQRGLPVSTQRGLVMHSGCGLCGKTSIDAIRQSLPGPLDPDRAGGLAPAVLVRLPDALREEQTVFSRTGGTHAAGLFTTGGEPVVVREDVGRHNAVDKVLGWAVLEEMDVRDLVLVVSSRASFEIVQKAAMSGVGVLATISAPSELAVAAADELGITLAGFVRRRSLNVYSHPHRLASSP</sequence>
<feature type="active site" description="Cysteine persulfide intermediate" evidence="3">
    <location>
        <position position="119"/>
    </location>
</feature>
<comment type="similarity">
    <text evidence="3">Belongs to the FdhD family.</text>
</comment>
<dbReference type="PIRSF" id="PIRSF015626">
    <property type="entry name" value="FdhD"/>
    <property type="match status" value="1"/>
</dbReference>
<protein>
    <recommendedName>
        <fullName evidence="3">Sulfur carrier protein FdhD</fullName>
    </recommendedName>
</protein>
<comment type="subcellular location">
    <subcellularLocation>
        <location evidence="3">Cytoplasm</location>
    </subcellularLocation>
</comment>
<dbReference type="HAMAP" id="MF_00187">
    <property type="entry name" value="FdhD"/>
    <property type="match status" value="1"/>
</dbReference>
<dbReference type="InterPro" id="IPR016193">
    <property type="entry name" value="Cytidine_deaminase-like"/>
</dbReference>
<evidence type="ECO:0000313" key="4">
    <source>
        <dbReference type="EMBL" id="MDF8266259.1"/>
    </source>
</evidence>
<organism evidence="4 5">
    <name type="scientific">Luteipulveratus flavus</name>
    <dbReference type="NCBI Taxonomy" id="3031728"/>
    <lineage>
        <taxon>Bacteria</taxon>
        <taxon>Bacillati</taxon>
        <taxon>Actinomycetota</taxon>
        <taxon>Actinomycetes</taxon>
        <taxon>Micrococcales</taxon>
        <taxon>Dermacoccaceae</taxon>
        <taxon>Luteipulveratus</taxon>
    </lineage>
</organism>
<keyword evidence="1 3" id="KW-0963">Cytoplasm</keyword>
<dbReference type="NCBIfam" id="TIGR00129">
    <property type="entry name" value="fdhD_narQ"/>
    <property type="match status" value="1"/>
</dbReference>
<dbReference type="Pfam" id="PF02634">
    <property type="entry name" value="FdhD-NarQ"/>
    <property type="match status" value="1"/>
</dbReference>
<name>A0ABT6CDZ8_9MICO</name>
<keyword evidence="2 3" id="KW-0501">Molybdenum cofactor biosynthesis</keyword>
<comment type="caution">
    <text evidence="3">Lacks conserved residue(s) required for the propagation of feature annotation.</text>
</comment>
<dbReference type="PANTHER" id="PTHR30592">
    <property type="entry name" value="FORMATE DEHYDROGENASE"/>
    <property type="match status" value="1"/>
</dbReference>
<gene>
    <name evidence="3 4" type="primary">fdhD</name>
    <name evidence="4" type="ORF">P4R38_18560</name>
</gene>
<evidence type="ECO:0000256" key="3">
    <source>
        <dbReference type="HAMAP-Rule" id="MF_00187"/>
    </source>
</evidence>
<dbReference type="PANTHER" id="PTHR30592:SF1">
    <property type="entry name" value="SULFUR CARRIER PROTEIN FDHD"/>
    <property type="match status" value="1"/>
</dbReference>
<dbReference type="SUPFAM" id="SSF53927">
    <property type="entry name" value="Cytidine deaminase-like"/>
    <property type="match status" value="1"/>
</dbReference>